<dbReference type="KEGG" id="tml:GSTUM_00004109001"/>
<dbReference type="EMBL" id="FN429987">
    <property type="protein sequence ID" value="CAZ79418.1"/>
    <property type="molecule type" value="Genomic_DNA"/>
</dbReference>
<keyword evidence="2" id="KW-1185">Reference proteome</keyword>
<dbReference type="STRING" id="656061.D5G4H5"/>
<dbReference type="HOGENOM" id="CLU_1455405_0_0_1"/>
<proteinExistence type="predicted"/>
<evidence type="ECO:0000313" key="1">
    <source>
        <dbReference type="EMBL" id="CAZ79418.1"/>
    </source>
</evidence>
<dbReference type="AlphaFoldDB" id="D5G4H5"/>
<dbReference type="InterPro" id="IPR012340">
    <property type="entry name" value="NA-bd_OB-fold"/>
</dbReference>
<dbReference type="InParanoid" id="D5G4H5"/>
<evidence type="ECO:0000313" key="2">
    <source>
        <dbReference type="Proteomes" id="UP000006911"/>
    </source>
</evidence>
<organism evidence="1 2">
    <name type="scientific">Tuber melanosporum (strain Mel28)</name>
    <name type="common">Perigord black truffle</name>
    <dbReference type="NCBI Taxonomy" id="656061"/>
    <lineage>
        <taxon>Eukaryota</taxon>
        <taxon>Fungi</taxon>
        <taxon>Dikarya</taxon>
        <taxon>Ascomycota</taxon>
        <taxon>Pezizomycotina</taxon>
        <taxon>Pezizomycetes</taxon>
        <taxon>Pezizales</taxon>
        <taxon>Tuberaceae</taxon>
        <taxon>Tuber</taxon>
    </lineage>
</organism>
<gene>
    <name evidence="1" type="ORF">GSTUM_00004109001</name>
</gene>
<sequence>MVWGFRPCWRSSGISQSGGQECRTLHWDIFEECFSYNDDVLDIIRTQRRNCNATADSDLAELLSLDAPPQLFPAMLTSRYWVYFKPLTPSGDSGNKALAVRNVRGSHLGHLITVRGIATPVSDVKPYCTRQRIYLRQVWSTSVPLAVFTSRRHPSANSKATQLKNRLHARPKEFTLEGTRTHWGGS</sequence>
<dbReference type="RefSeq" id="XP_002842498.1">
    <property type="nucleotide sequence ID" value="XM_002842452.1"/>
</dbReference>
<name>D5G4H5_TUBMM</name>
<reference evidence="1 2" key="1">
    <citation type="journal article" date="2010" name="Nature">
        <title>Perigord black truffle genome uncovers evolutionary origins and mechanisms of symbiosis.</title>
        <authorList>
            <person name="Martin F."/>
            <person name="Kohler A."/>
            <person name="Murat C."/>
            <person name="Balestrini R."/>
            <person name="Coutinho P.M."/>
            <person name="Jaillon O."/>
            <person name="Montanini B."/>
            <person name="Morin E."/>
            <person name="Noel B."/>
            <person name="Percudani R."/>
            <person name="Porcel B."/>
            <person name="Rubini A."/>
            <person name="Amicucci A."/>
            <person name="Amselem J."/>
            <person name="Anthouard V."/>
            <person name="Arcioni S."/>
            <person name="Artiguenave F."/>
            <person name="Aury J.M."/>
            <person name="Ballario P."/>
            <person name="Bolchi A."/>
            <person name="Brenna A."/>
            <person name="Brun A."/>
            <person name="Buee M."/>
            <person name="Cantarel B."/>
            <person name="Chevalier G."/>
            <person name="Couloux A."/>
            <person name="Da Silva C."/>
            <person name="Denoeud F."/>
            <person name="Duplessis S."/>
            <person name="Ghignone S."/>
            <person name="Hilselberger B."/>
            <person name="Iotti M."/>
            <person name="Marcais B."/>
            <person name="Mello A."/>
            <person name="Miranda M."/>
            <person name="Pacioni G."/>
            <person name="Quesneville H."/>
            <person name="Riccioni C."/>
            <person name="Ruotolo R."/>
            <person name="Splivallo R."/>
            <person name="Stocchi V."/>
            <person name="Tisserant E."/>
            <person name="Viscomi A.R."/>
            <person name="Zambonelli A."/>
            <person name="Zampieri E."/>
            <person name="Henrissat B."/>
            <person name="Lebrun M.H."/>
            <person name="Paolocci F."/>
            <person name="Bonfante P."/>
            <person name="Ottonello S."/>
            <person name="Wincker P."/>
        </authorList>
    </citation>
    <scope>NUCLEOTIDE SEQUENCE [LARGE SCALE GENOMIC DNA]</scope>
    <source>
        <strain evidence="1 2">Mel28</strain>
    </source>
</reference>
<dbReference type="eggNOG" id="KOG0482">
    <property type="taxonomic scope" value="Eukaryota"/>
</dbReference>
<dbReference type="GeneID" id="9184047"/>
<dbReference type="SUPFAM" id="SSF50249">
    <property type="entry name" value="Nucleic acid-binding proteins"/>
    <property type="match status" value="1"/>
</dbReference>
<dbReference type="Proteomes" id="UP000006911">
    <property type="component" value="Unassembled WGS sequence"/>
</dbReference>
<accession>D5G4H5</accession>
<protein>
    <submittedName>
        <fullName evidence="1">(Perigord truffle) hypothetical protein</fullName>
    </submittedName>
</protein>